<sequence length="374" mass="41426">MKKLAIKPILMAIGLLVLSLATIVILEPQAIEDAPAKVDYLPLSALVVSPTNYQPKLLLSGISKARWFNQLKAQSSGQIINFDEQLTPGSLVSKQQLLLKVDPIHLQAELSAALSQIKLAELNYQREKHEQTVALSMLSSTASSAFARREPQLAAAKAELAQAKGSYQSIQQRLHDSQVDAPFNAIIINSYVSPKQQLDVGDPLFDIASSESIDITLPVSELHWSRIQASLAEPQITVIDRQNKTWPASVRYIAPQVDTTTRQRQVVLSVAKPYQSKPRLLPEQQVNIQVSLSVQSEVAKLPMSALTKDGEVWTIDSKQQLQLEQVTILDENESTVWLKFVNQPEQTRSVVVYPLPSLLPGLRVKPNLVQESQL</sequence>
<dbReference type="OrthoDB" id="6382359at2"/>
<evidence type="ECO:0000256" key="1">
    <source>
        <dbReference type="ARBA" id="ARBA00009477"/>
    </source>
</evidence>
<dbReference type="Proteomes" id="UP000014461">
    <property type="component" value="Unassembled WGS sequence"/>
</dbReference>
<reference evidence="2" key="1">
    <citation type="journal article" date="2013" name="Genome Announc.">
        <title>Draft Genome Sequence of Agarivorans albus Strain MKT 106T, an Agarolytic Marine Bacterium.</title>
        <authorList>
            <person name="Yasuike M."/>
            <person name="Nakamura Y."/>
            <person name="Kai W."/>
            <person name="Fujiwara A."/>
            <person name="Fukui Y."/>
            <person name="Satomi M."/>
            <person name="Sano M."/>
        </authorList>
    </citation>
    <scope>NUCLEOTIDE SEQUENCE [LARGE SCALE GENOMIC DNA]</scope>
</reference>
<comment type="caution">
    <text evidence="2">The sequence shown here is derived from an EMBL/GenBank/DDBJ whole genome shotgun (WGS) entry which is preliminary data.</text>
</comment>
<dbReference type="Gene3D" id="2.40.30.170">
    <property type="match status" value="1"/>
</dbReference>
<dbReference type="GO" id="GO:1990281">
    <property type="term" value="C:efflux pump complex"/>
    <property type="evidence" value="ECO:0007669"/>
    <property type="project" value="TreeGrafter"/>
</dbReference>
<dbReference type="RefSeq" id="WP_016402983.1">
    <property type="nucleotide sequence ID" value="NZ_BARX01000024.1"/>
</dbReference>
<dbReference type="PANTHER" id="PTHR30469">
    <property type="entry name" value="MULTIDRUG RESISTANCE PROTEIN MDTA"/>
    <property type="match status" value="1"/>
</dbReference>
<accession>R9PTY2</accession>
<dbReference type="Gene3D" id="1.10.287.470">
    <property type="entry name" value="Helix hairpin bin"/>
    <property type="match status" value="1"/>
</dbReference>
<organism evidence="2 3">
    <name type="scientific">Agarivorans albus MKT 106</name>
    <dbReference type="NCBI Taxonomy" id="1331007"/>
    <lineage>
        <taxon>Bacteria</taxon>
        <taxon>Pseudomonadati</taxon>
        <taxon>Pseudomonadota</taxon>
        <taxon>Gammaproteobacteria</taxon>
        <taxon>Alteromonadales</taxon>
        <taxon>Alteromonadaceae</taxon>
        <taxon>Agarivorans</taxon>
    </lineage>
</organism>
<comment type="similarity">
    <text evidence="1">Belongs to the membrane fusion protein (MFP) (TC 8.A.1) family.</text>
</comment>
<gene>
    <name evidence="2" type="ORF">AALB_3296</name>
</gene>
<dbReference type="SUPFAM" id="SSF111369">
    <property type="entry name" value="HlyD-like secretion proteins"/>
    <property type="match status" value="1"/>
</dbReference>
<name>R9PTY2_AGAAL</name>
<dbReference type="NCBIfam" id="TIGR01730">
    <property type="entry name" value="RND_mfp"/>
    <property type="match status" value="1"/>
</dbReference>
<evidence type="ECO:0000313" key="3">
    <source>
        <dbReference type="Proteomes" id="UP000014461"/>
    </source>
</evidence>
<evidence type="ECO:0000313" key="2">
    <source>
        <dbReference type="EMBL" id="GAD03216.1"/>
    </source>
</evidence>
<dbReference type="Gene3D" id="2.40.50.100">
    <property type="match status" value="1"/>
</dbReference>
<proteinExistence type="inferred from homology"/>
<protein>
    <submittedName>
        <fullName evidence="2">Membrane fusion protein of RND family multidrug efflux pump</fullName>
    </submittedName>
</protein>
<dbReference type="STRING" id="1331007.AALB_3296"/>
<dbReference type="EMBL" id="BARX01000024">
    <property type="protein sequence ID" value="GAD03216.1"/>
    <property type="molecule type" value="Genomic_DNA"/>
</dbReference>
<dbReference type="InterPro" id="IPR006143">
    <property type="entry name" value="RND_pump_MFP"/>
</dbReference>
<dbReference type="GO" id="GO:0015562">
    <property type="term" value="F:efflux transmembrane transporter activity"/>
    <property type="evidence" value="ECO:0007669"/>
    <property type="project" value="TreeGrafter"/>
</dbReference>
<keyword evidence="3" id="KW-1185">Reference proteome</keyword>
<dbReference type="AlphaFoldDB" id="R9PTY2"/>